<dbReference type="OrthoDB" id="8554211at2"/>
<dbReference type="InterPro" id="IPR000067">
    <property type="entry name" value="FlgMring_FliF"/>
</dbReference>
<dbReference type="PANTHER" id="PTHR30046">
    <property type="entry name" value="FLAGELLAR M-RING PROTEIN"/>
    <property type="match status" value="1"/>
</dbReference>
<dbReference type="EMBL" id="WNLA01000033">
    <property type="protein sequence ID" value="MTW05964.1"/>
    <property type="molecule type" value="Genomic_DNA"/>
</dbReference>
<feature type="non-terminal residue" evidence="12">
    <location>
        <position position="423"/>
    </location>
</feature>
<keyword evidence="13" id="KW-1185">Reference proteome</keyword>
<evidence type="ECO:0000256" key="6">
    <source>
        <dbReference type="ARBA" id="ARBA00022989"/>
    </source>
</evidence>
<proteinExistence type="inferred from homology"/>
<dbReference type="InterPro" id="IPR006182">
    <property type="entry name" value="FliF_N_dom"/>
</dbReference>
<dbReference type="RefSeq" id="WP_155442304.1">
    <property type="nucleotide sequence ID" value="NZ_WNLA01000033.1"/>
</dbReference>
<feature type="domain" description="Flagellar M-ring N-terminal" evidence="10">
    <location>
        <begin position="39"/>
        <end position="212"/>
    </location>
</feature>
<feature type="transmembrane region" description="Helical" evidence="9">
    <location>
        <begin position="17"/>
        <end position="38"/>
    </location>
</feature>
<keyword evidence="8" id="KW-0975">Bacterial flagellum</keyword>
<dbReference type="InterPro" id="IPR045851">
    <property type="entry name" value="AMP-bd_C_sf"/>
</dbReference>
<evidence type="ECO:0000313" key="13">
    <source>
        <dbReference type="Proteomes" id="UP000484015"/>
    </source>
</evidence>
<evidence type="ECO:0000259" key="10">
    <source>
        <dbReference type="Pfam" id="PF01514"/>
    </source>
</evidence>
<keyword evidence="5 9" id="KW-0812">Transmembrane</keyword>
<dbReference type="InterPro" id="IPR043427">
    <property type="entry name" value="YscJ/FliF"/>
</dbReference>
<dbReference type="Pfam" id="PF01514">
    <property type="entry name" value="YscJ_FliF"/>
    <property type="match status" value="1"/>
</dbReference>
<evidence type="ECO:0000256" key="7">
    <source>
        <dbReference type="ARBA" id="ARBA00023136"/>
    </source>
</evidence>
<organism evidence="12 13">
    <name type="scientific">Pseudoduganella ginsengisoli</name>
    <dbReference type="NCBI Taxonomy" id="1462440"/>
    <lineage>
        <taxon>Bacteria</taxon>
        <taxon>Pseudomonadati</taxon>
        <taxon>Pseudomonadota</taxon>
        <taxon>Betaproteobacteria</taxon>
        <taxon>Burkholderiales</taxon>
        <taxon>Oxalobacteraceae</taxon>
        <taxon>Telluria group</taxon>
        <taxon>Pseudoduganella</taxon>
    </lineage>
</organism>
<dbReference type="NCBIfam" id="TIGR00206">
    <property type="entry name" value="fliF"/>
    <property type="match status" value="1"/>
</dbReference>
<keyword evidence="4" id="KW-1003">Cell membrane</keyword>
<evidence type="ECO:0000256" key="8">
    <source>
        <dbReference type="ARBA" id="ARBA00023143"/>
    </source>
</evidence>
<dbReference type="GO" id="GO:0005886">
    <property type="term" value="C:plasma membrane"/>
    <property type="evidence" value="ECO:0007669"/>
    <property type="project" value="UniProtKB-SubCell"/>
</dbReference>
<dbReference type="Pfam" id="PF08345">
    <property type="entry name" value="YscJ_FliF_C"/>
    <property type="match status" value="1"/>
</dbReference>
<comment type="caution">
    <text evidence="12">The sequence shown here is derived from an EMBL/GenBank/DDBJ whole genome shotgun (WGS) entry which is preliminary data.</text>
</comment>
<name>A0A6L6Q928_9BURK</name>
<dbReference type="PANTHER" id="PTHR30046:SF0">
    <property type="entry name" value="FLAGELLAR M-RING PROTEIN"/>
    <property type="match status" value="1"/>
</dbReference>
<dbReference type="PRINTS" id="PR01009">
    <property type="entry name" value="FLGMRINGFLIF"/>
</dbReference>
<gene>
    <name evidence="12" type="primary">fliF</name>
    <name evidence="12" type="ORF">GM668_28180</name>
</gene>
<comment type="subcellular location">
    <subcellularLocation>
        <location evidence="1">Bacterial flagellum basal body</location>
    </subcellularLocation>
    <subcellularLocation>
        <location evidence="2">Cell membrane</location>
        <topology evidence="2">Multi-pass membrane protein</topology>
    </subcellularLocation>
</comment>
<evidence type="ECO:0000313" key="12">
    <source>
        <dbReference type="EMBL" id="MTW05964.1"/>
    </source>
</evidence>
<sequence>MTVLQDFWQRLDRRARIGFGAGVVAIAAATAVAGGALLRTDYQVLFADLAPQDAATMTAELDKMKTPYRLAGDGNTILVPAEQVHKTRLKLVGKELPLRGAVGLELFNSSEVGMTEFTQKVNYQRALQGELTRTIQALDEVQSVRVHLVMAEQALFRKQARQAKASVSLALKPGRTLEAAQVQGIQRLVSAAVPDIRPADVTITDQRGLALTRAAAPAGDDVVSGGDGLDDKRAMETYLNKKVMEVLERAFGPGQGIASVDVTLKRDHTKTTTESVLGGANGAVVRERLTTRDNGGQAEPVAASGAQGTVSREADYQVGRKVEQVVSGAGGIARINVAVMLRGGRGQDQLDRIRDLVALAAGADKARGDAVSVYSMDQVAGLPLDPATLTGTHGEPAAGAPAAGMTATAVQAAAPQLPAFGSA</sequence>
<evidence type="ECO:0000256" key="1">
    <source>
        <dbReference type="ARBA" id="ARBA00004117"/>
    </source>
</evidence>
<dbReference type="GO" id="GO:0071973">
    <property type="term" value="P:bacterial-type flagellum-dependent cell motility"/>
    <property type="evidence" value="ECO:0007669"/>
    <property type="project" value="InterPro"/>
</dbReference>
<reference evidence="12 13" key="1">
    <citation type="submission" date="2019-11" db="EMBL/GenBank/DDBJ databases">
        <title>Type strains purchased from KCTC, JCM and DSMZ.</title>
        <authorList>
            <person name="Lu H."/>
        </authorList>
    </citation>
    <scope>NUCLEOTIDE SEQUENCE [LARGE SCALE GENOMIC DNA]</scope>
    <source>
        <strain evidence="12 13">KCTC 42409</strain>
    </source>
</reference>
<dbReference type="InterPro" id="IPR013556">
    <property type="entry name" value="Flag_M-ring_C"/>
</dbReference>
<comment type="similarity">
    <text evidence="3">Belongs to the FliF family.</text>
</comment>
<dbReference type="Gene3D" id="3.30.300.30">
    <property type="match status" value="1"/>
</dbReference>
<evidence type="ECO:0000256" key="2">
    <source>
        <dbReference type="ARBA" id="ARBA00004651"/>
    </source>
</evidence>
<dbReference type="GO" id="GO:0003774">
    <property type="term" value="F:cytoskeletal motor activity"/>
    <property type="evidence" value="ECO:0007669"/>
    <property type="project" value="InterPro"/>
</dbReference>
<keyword evidence="12" id="KW-0969">Cilium</keyword>
<keyword evidence="12" id="KW-0282">Flagellum</keyword>
<evidence type="ECO:0000259" key="11">
    <source>
        <dbReference type="Pfam" id="PF08345"/>
    </source>
</evidence>
<evidence type="ECO:0000256" key="5">
    <source>
        <dbReference type="ARBA" id="ARBA00022692"/>
    </source>
</evidence>
<dbReference type="GO" id="GO:0009431">
    <property type="term" value="C:bacterial-type flagellum basal body, MS ring"/>
    <property type="evidence" value="ECO:0007669"/>
    <property type="project" value="InterPro"/>
</dbReference>
<dbReference type="Proteomes" id="UP000484015">
    <property type="component" value="Unassembled WGS sequence"/>
</dbReference>
<accession>A0A6L6Q928</accession>
<dbReference type="AlphaFoldDB" id="A0A6L6Q928"/>
<keyword evidence="6 9" id="KW-1133">Transmembrane helix</keyword>
<keyword evidence="12" id="KW-0966">Cell projection</keyword>
<protein>
    <submittedName>
        <fullName evidence="12">Flagellar M-ring protein FliF</fullName>
    </submittedName>
</protein>
<feature type="domain" description="Flagellar M-ring C-terminal" evidence="11">
    <location>
        <begin position="247"/>
        <end position="376"/>
    </location>
</feature>
<evidence type="ECO:0000256" key="9">
    <source>
        <dbReference type="SAM" id="Phobius"/>
    </source>
</evidence>
<evidence type="ECO:0000256" key="3">
    <source>
        <dbReference type="ARBA" id="ARBA00007971"/>
    </source>
</evidence>
<keyword evidence="7 9" id="KW-0472">Membrane</keyword>
<evidence type="ECO:0000256" key="4">
    <source>
        <dbReference type="ARBA" id="ARBA00022475"/>
    </source>
</evidence>